<organism evidence="2 3">
    <name type="scientific">Bradyrhizobium canariense</name>
    <dbReference type="NCBI Taxonomy" id="255045"/>
    <lineage>
        <taxon>Bacteria</taxon>
        <taxon>Pseudomonadati</taxon>
        <taxon>Pseudomonadota</taxon>
        <taxon>Alphaproteobacteria</taxon>
        <taxon>Hyphomicrobiales</taxon>
        <taxon>Nitrobacteraceae</taxon>
        <taxon>Bradyrhizobium</taxon>
    </lineage>
</organism>
<feature type="transmembrane region" description="Helical" evidence="1">
    <location>
        <begin position="12"/>
        <end position="35"/>
    </location>
</feature>
<accession>A0A1X3G9Z8</accession>
<reference evidence="2 3" key="1">
    <citation type="submission" date="2017-03" db="EMBL/GenBank/DDBJ databases">
        <title>Whole genome sequences of fourteen strains of Bradyrhizobium canariense and one strain of Bradyrhizobium japonicum isolated from Lupinus (Papilionoideae: Genisteae) species in Algeria.</title>
        <authorList>
            <person name="Crovadore J."/>
            <person name="Chekireb D."/>
            <person name="Brachmann A."/>
            <person name="Chablais R."/>
            <person name="Cochard B."/>
            <person name="Lefort F."/>
        </authorList>
    </citation>
    <scope>NUCLEOTIDE SEQUENCE [LARGE SCALE GENOMIC DNA]</scope>
    <source>
        <strain evidence="2 3">UBMA195</strain>
    </source>
</reference>
<dbReference type="Proteomes" id="UP000193553">
    <property type="component" value="Unassembled WGS sequence"/>
</dbReference>
<evidence type="ECO:0000313" key="3">
    <source>
        <dbReference type="Proteomes" id="UP000193553"/>
    </source>
</evidence>
<keyword evidence="1" id="KW-0472">Membrane</keyword>
<evidence type="ECO:0000256" key="1">
    <source>
        <dbReference type="SAM" id="Phobius"/>
    </source>
</evidence>
<comment type="caution">
    <text evidence="2">The sequence shown here is derived from an EMBL/GenBank/DDBJ whole genome shotgun (WGS) entry which is preliminary data.</text>
</comment>
<keyword evidence="1" id="KW-0812">Transmembrane</keyword>
<name>A0A1X3G9Z8_9BRAD</name>
<protein>
    <submittedName>
        <fullName evidence="2">Uncharacterized protein</fullName>
    </submittedName>
</protein>
<dbReference type="AlphaFoldDB" id="A0A1X3G9Z8"/>
<gene>
    <name evidence="2" type="ORF">BSZ18_22325</name>
</gene>
<keyword evidence="1" id="KW-1133">Transmembrane helix</keyword>
<dbReference type="EMBL" id="NAFI01000179">
    <property type="protein sequence ID" value="OSJ06364.1"/>
    <property type="molecule type" value="Genomic_DNA"/>
</dbReference>
<evidence type="ECO:0000313" key="2">
    <source>
        <dbReference type="EMBL" id="OSJ06364.1"/>
    </source>
</evidence>
<proteinExistence type="predicted"/>
<sequence length="120" mass="12499">MIRGPPVCPQGLSIVAAPRTALVIIIAVIALPTLLKLRRNRSGRVTLAVAGIDIGTVSARNGIVAIASTATIVLPCGLFLRRQVAVGVAHAVAGADVPAVAARRWVHRDTVLNLMNLTEL</sequence>